<dbReference type="EMBL" id="RBLG01000002">
    <property type="protein sequence ID" value="RKS53695.1"/>
    <property type="molecule type" value="Genomic_DNA"/>
</dbReference>
<dbReference type="InterPro" id="IPR031107">
    <property type="entry name" value="Small_HSP"/>
</dbReference>
<dbReference type="Gene3D" id="2.60.40.790">
    <property type="match status" value="1"/>
</dbReference>
<dbReference type="InterPro" id="IPR002068">
    <property type="entry name" value="A-crystallin/Hsp20_dom"/>
</dbReference>
<dbReference type="Proteomes" id="UP000276282">
    <property type="component" value="Unassembled WGS sequence"/>
</dbReference>
<evidence type="ECO:0000313" key="4">
    <source>
        <dbReference type="EMBL" id="RKS53695.1"/>
    </source>
</evidence>
<evidence type="ECO:0000313" key="5">
    <source>
        <dbReference type="Proteomes" id="UP000276282"/>
    </source>
</evidence>
<evidence type="ECO:0000259" key="3">
    <source>
        <dbReference type="PROSITE" id="PS01031"/>
    </source>
</evidence>
<evidence type="ECO:0000256" key="2">
    <source>
        <dbReference type="RuleBase" id="RU003616"/>
    </source>
</evidence>
<feature type="domain" description="SHSP" evidence="3">
    <location>
        <begin position="25"/>
        <end position="139"/>
    </location>
</feature>
<organism evidence="4 5">
    <name type="scientific">Gillisia mitskevichiae</name>
    <dbReference type="NCBI Taxonomy" id="270921"/>
    <lineage>
        <taxon>Bacteria</taxon>
        <taxon>Pseudomonadati</taxon>
        <taxon>Bacteroidota</taxon>
        <taxon>Flavobacteriia</taxon>
        <taxon>Flavobacteriales</taxon>
        <taxon>Flavobacteriaceae</taxon>
        <taxon>Gillisia</taxon>
    </lineage>
</organism>
<comment type="caution">
    <text evidence="4">The sequence shown here is derived from an EMBL/GenBank/DDBJ whole genome shotgun (WGS) entry which is preliminary data.</text>
</comment>
<dbReference type="PANTHER" id="PTHR11527">
    <property type="entry name" value="HEAT-SHOCK PROTEIN 20 FAMILY MEMBER"/>
    <property type="match status" value="1"/>
</dbReference>
<dbReference type="SUPFAM" id="SSF49764">
    <property type="entry name" value="HSP20-like chaperones"/>
    <property type="match status" value="1"/>
</dbReference>
<proteinExistence type="inferred from homology"/>
<dbReference type="InterPro" id="IPR008978">
    <property type="entry name" value="HSP20-like_chaperone"/>
</dbReference>
<dbReference type="PROSITE" id="PS01031">
    <property type="entry name" value="SHSP"/>
    <property type="match status" value="1"/>
</dbReference>
<keyword evidence="5" id="KW-1185">Reference proteome</keyword>
<dbReference type="AlphaFoldDB" id="A0A495PV99"/>
<sequence length="139" mass="16013">MSLVKFKNNGFPWLDSDIFFDNDFFSSSRNLPAMNVKDHSKSIEIEMAVPGFSKKEMHVSLENGILHVSAEKNKEEKIEDEDFTRKEFEYSSFDRKLQIPPTVDQNKEVIASYKDGILKLKLTKKNSAIENPKKVIKIA</sequence>
<dbReference type="CDD" id="cd06464">
    <property type="entry name" value="ACD_sHsps-like"/>
    <property type="match status" value="1"/>
</dbReference>
<name>A0A495PV99_9FLAO</name>
<comment type="similarity">
    <text evidence="1 2">Belongs to the small heat shock protein (HSP20) family.</text>
</comment>
<accession>A0A495PV99</accession>
<evidence type="ECO:0000256" key="1">
    <source>
        <dbReference type="PROSITE-ProRule" id="PRU00285"/>
    </source>
</evidence>
<dbReference type="OrthoDB" id="9814487at2"/>
<dbReference type="RefSeq" id="WP_121345774.1">
    <property type="nucleotide sequence ID" value="NZ_RBLG01000002.1"/>
</dbReference>
<dbReference type="Pfam" id="PF00011">
    <property type="entry name" value="HSP20"/>
    <property type="match status" value="1"/>
</dbReference>
<gene>
    <name evidence="4" type="ORF">BC962_1949</name>
</gene>
<reference evidence="4 5" key="1">
    <citation type="submission" date="2018-10" db="EMBL/GenBank/DDBJ databases">
        <title>Genomic Encyclopedia of Archaeal and Bacterial Type Strains, Phase II (KMG-II): from individual species to whole genera.</title>
        <authorList>
            <person name="Goeker M."/>
        </authorList>
    </citation>
    <scope>NUCLEOTIDE SEQUENCE [LARGE SCALE GENOMIC DNA]</scope>
    <source>
        <strain evidence="4 5">DSM 19839</strain>
    </source>
</reference>
<protein>
    <submittedName>
        <fullName evidence="4">HSP20 family protein</fullName>
    </submittedName>
</protein>